<dbReference type="GO" id="GO:0003735">
    <property type="term" value="F:structural constituent of ribosome"/>
    <property type="evidence" value="ECO:0007669"/>
    <property type="project" value="UniProtKB-UniRule"/>
</dbReference>
<gene>
    <name evidence="7" type="primary">rplC</name>
    <name evidence="9" type="ORF">A2903_00425</name>
</gene>
<keyword evidence="5 7" id="KW-0687">Ribonucleoprotein</keyword>
<sequence length="202" mass="21883">MKFILGKKREMVQYYSQDGIIHPATIVDAGPITVTQIKTKTSDGYDAIQVGYGIKKESRTKKPQMGHFKNLGPFQHVVEFDAPIDSVNIGDTLNAGSFIPGDTVTVTGISKGKGFQGVVKRYGFHGGPRSHGQKHSEREPGSIGATGPQRVFKGTRMGGRMGQDRIYTKNLTVLAVDSENSIILIKGALPGRRGTLLEIVSK</sequence>
<comment type="caution">
    <text evidence="9">The sequence shown here is derived from an EMBL/GenBank/DDBJ whole genome shotgun (WGS) entry which is preliminary data.</text>
</comment>
<evidence type="ECO:0000256" key="5">
    <source>
        <dbReference type="ARBA" id="ARBA00023274"/>
    </source>
</evidence>
<accession>A0A1F6WQ84</accession>
<dbReference type="Proteomes" id="UP000178184">
    <property type="component" value="Unassembled WGS sequence"/>
</dbReference>
<dbReference type="PANTHER" id="PTHR11229:SF16">
    <property type="entry name" value="LARGE RIBOSOMAL SUBUNIT PROTEIN UL3C"/>
    <property type="match status" value="1"/>
</dbReference>
<dbReference type="GO" id="GO:0022625">
    <property type="term" value="C:cytosolic large ribosomal subunit"/>
    <property type="evidence" value="ECO:0007669"/>
    <property type="project" value="TreeGrafter"/>
</dbReference>
<dbReference type="Pfam" id="PF00297">
    <property type="entry name" value="Ribosomal_L3"/>
    <property type="match status" value="1"/>
</dbReference>
<dbReference type="GO" id="GO:0019843">
    <property type="term" value="F:rRNA binding"/>
    <property type="evidence" value="ECO:0007669"/>
    <property type="project" value="UniProtKB-UniRule"/>
</dbReference>
<keyword evidence="3 7" id="KW-0694">RNA-binding</keyword>
<dbReference type="FunFam" id="2.40.30.10:FF:000004">
    <property type="entry name" value="50S ribosomal protein L3"/>
    <property type="match status" value="1"/>
</dbReference>
<dbReference type="Gene3D" id="3.30.160.810">
    <property type="match status" value="1"/>
</dbReference>
<evidence type="ECO:0000256" key="6">
    <source>
        <dbReference type="ARBA" id="ARBA00035243"/>
    </source>
</evidence>
<proteinExistence type="inferred from homology"/>
<comment type="similarity">
    <text evidence="1 7">Belongs to the universal ribosomal protein uL3 family.</text>
</comment>
<keyword evidence="2 7" id="KW-0699">rRNA-binding</keyword>
<dbReference type="FunFam" id="3.30.160.810:FF:000001">
    <property type="entry name" value="50S ribosomal protein L3"/>
    <property type="match status" value="1"/>
</dbReference>
<feature type="region of interest" description="Disordered" evidence="8">
    <location>
        <begin position="125"/>
        <end position="147"/>
    </location>
</feature>
<dbReference type="GO" id="GO:0006412">
    <property type="term" value="P:translation"/>
    <property type="evidence" value="ECO:0007669"/>
    <property type="project" value="UniProtKB-UniRule"/>
</dbReference>
<organism evidence="9 10">
    <name type="scientific">Candidatus Nomurabacteria bacterium RIFCSPLOWO2_01_FULL_33_17</name>
    <dbReference type="NCBI Taxonomy" id="1801764"/>
    <lineage>
        <taxon>Bacteria</taxon>
        <taxon>Candidatus Nomuraibacteriota</taxon>
    </lineage>
</organism>
<name>A0A1F6WQ84_9BACT</name>
<comment type="subunit">
    <text evidence="7">Part of the 50S ribosomal subunit. Forms a cluster with proteins L14 and L19.</text>
</comment>
<dbReference type="AlphaFoldDB" id="A0A1F6WQ84"/>
<evidence type="ECO:0000313" key="10">
    <source>
        <dbReference type="Proteomes" id="UP000178184"/>
    </source>
</evidence>
<evidence type="ECO:0000256" key="8">
    <source>
        <dbReference type="SAM" id="MobiDB-lite"/>
    </source>
</evidence>
<evidence type="ECO:0000256" key="2">
    <source>
        <dbReference type="ARBA" id="ARBA00022730"/>
    </source>
</evidence>
<dbReference type="PANTHER" id="PTHR11229">
    <property type="entry name" value="50S RIBOSOMAL PROTEIN L3"/>
    <property type="match status" value="1"/>
</dbReference>
<dbReference type="NCBIfam" id="TIGR03625">
    <property type="entry name" value="L3_bact"/>
    <property type="match status" value="1"/>
</dbReference>
<dbReference type="InterPro" id="IPR000597">
    <property type="entry name" value="Ribosomal_uL3"/>
</dbReference>
<dbReference type="STRING" id="1801764.A2903_00425"/>
<protein>
    <recommendedName>
        <fullName evidence="6 7">Large ribosomal subunit protein uL3</fullName>
    </recommendedName>
</protein>
<evidence type="ECO:0000313" key="9">
    <source>
        <dbReference type="EMBL" id="OGI84016.1"/>
    </source>
</evidence>
<evidence type="ECO:0000256" key="7">
    <source>
        <dbReference type="HAMAP-Rule" id="MF_01325"/>
    </source>
</evidence>
<dbReference type="InterPro" id="IPR019927">
    <property type="entry name" value="Ribosomal_uL3_bac/org-type"/>
</dbReference>
<dbReference type="HAMAP" id="MF_01325_B">
    <property type="entry name" value="Ribosomal_uL3_B"/>
    <property type="match status" value="1"/>
</dbReference>
<keyword evidence="4 7" id="KW-0689">Ribosomal protein</keyword>
<evidence type="ECO:0000256" key="4">
    <source>
        <dbReference type="ARBA" id="ARBA00022980"/>
    </source>
</evidence>
<evidence type="ECO:0000256" key="3">
    <source>
        <dbReference type="ARBA" id="ARBA00022884"/>
    </source>
</evidence>
<reference evidence="9 10" key="1">
    <citation type="journal article" date="2016" name="Nat. Commun.">
        <title>Thousands of microbial genomes shed light on interconnected biogeochemical processes in an aquifer system.</title>
        <authorList>
            <person name="Anantharaman K."/>
            <person name="Brown C.T."/>
            <person name="Hug L.A."/>
            <person name="Sharon I."/>
            <person name="Castelle C.J."/>
            <person name="Probst A.J."/>
            <person name="Thomas B.C."/>
            <person name="Singh A."/>
            <person name="Wilkins M.J."/>
            <person name="Karaoz U."/>
            <person name="Brodie E.L."/>
            <person name="Williams K.H."/>
            <person name="Hubbard S.S."/>
            <person name="Banfield J.F."/>
        </authorList>
    </citation>
    <scope>NUCLEOTIDE SEQUENCE [LARGE SCALE GENOMIC DNA]</scope>
</reference>
<dbReference type="EMBL" id="MFUO01000013">
    <property type="protein sequence ID" value="OGI84016.1"/>
    <property type="molecule type" value="Genomic_DNA"/>
</dbReference>
<comment type="function">
    <text evidence="7">One of the primary rRNA binding proteins, it binds directly near the 3'-end of the 23S rRNA, where it nucleates assembly of the 50S subunit.</text>
</comment>
<dbReference type="SUPFAM" id="SSF50447">
    <property type="entry name" value="Translation proteins"/>
    <property type="match status" value="1"/>
</dbReference>
<evidence type="ECO:0000256" key="1">
    <source>
        <dbReference type="ARBA" id="ARBA00006540"/>
    </source>
</evidence>
<dbReference type="InterPro" id="IPR009000">
    <property type="entry name" value="Transl_B-barrel_sf"/>
</dbReference>
<dbReference type="Gene3D" id="2.40.30.10">
    <property type="entry name" value="Translation factors"/>
    <property type="match status" value="1"/>
</dbReference>